<evidence type="ECO:0000256" key="1">
    <source>
        <dbReference type="SAM" id="MobiDB-lite"/>
    </source>
</evidence>
<feature type="compositionally biased region" description="Gly residues" evidence="1">
    <location>
        <begin position="9"/>
        <end position="19"/>
    </location>
</feature>
<keyword evidence="3" id="KW-1185">Reference proteome</keyword>
<reference evidence="2 3" key="1">
    <citation type="submission" date="2021-10" db="EMBL/GenBank/DDBJ databases">
        <authorList>
            <person name="Koch H."/>
        </authorList>
    </citation>
    <scope>NUCLEOTIDE SEQUENCE [LARGE SCALE GENOMIC DNA]</scope>
    <source>
        <strain evidence="2">6680</strain>
    </source>
</reference>
<protein>
    <submittedName>
        <fullName evidence="2">Uncharacterized protein</fullName>
    </submittedName>
</protein>
<evidence type="ECO:0000313" key="2">
    <source>
        <dbReference type="EMBL" id="CAG9934257.1"/>
    </source>
</evidence>
<accession>A0ABM8ZF65</accession>
<organism evidence="2 3">
    <name type="scientific">Candidatus Nitrotoga arctica</name>
    <dbReference type="NCBI Taxonomy" id="453162"/>
    <lineage>
        <taxon>Bacteria</taxon>
        <taxon>Pseudomonadati</taxon>
        <taxon>Pseudomonadota</taxon>
        <taxon>Betaproteobacteria</taxon>
        <taxon>Nitrosomonadales</taxon>
        <taxon>Gallionellaceae</taxon>
        <taxon>Candidatus Nitrotoga</taxon>
    </lineage>
</organism>
<name>A0ABM8ZF65_9PROT</name>
<sequence>MKASEDGGGDGTPLGGGGTEAPAEGDSELLGVGEDT</sequence>
<dbReference type="EMBL" id="OU912926">
    <property type="protein sequence ID" value="CAG9934257.1"/>
    <property type="molecule type" value="Genomic_DNA"/>
</dbReference>
<proteinExistence type="predicted"/>
<feature type="region of interest" description="Disordered" evidence="1">
    <location>
        <begin position="1"/>
        <end position="36"/>
    </location>
</feature>
<dbReference type="Proteomes" id="UP000839052">
    <property type="component" value="Chromosome"/>
</dbReference>
<evidence type="ECO:0000313" key="3">
    <source>
        <dbReference type="Proteomes" id="UP000839052"/>
    </source>
</evidence>
<gene>
    <name evidence="2" type="ORF">NTG6680_3008</name>
</gene>